<dbReference type="InterPro" id="IPR038109">
    <property type="entry name" value="DNA_bind_recomb_sf"/>
</dbReference>
<dbReference type="Pfam" id="PF13408">
    <property type="entry name" value="Zn_ribbon_recom"/>
    <property type="match status" value="1"/>
</dbReference>
<dbReference type="PANTHER" id="PTHR30461:SF23">
    <property type="entry name" value="DNA RECOMBINASE-RELATED"/>
    <property type="match status" value="1"/>
</dbReference>
<keyword evidence="7" id="KW-0175">Coiled coil</keyword>
<feature type="active site" description="O-(5'-phospho-DNA)-serine intermediate" evidence="5 6">
    <location>
        <position position="36"/>
    </location>
</feature>
<dbReference type="PROSITE" id="PS00397">
    <property type="entry name" value="RECOMBINASES_1"/>
    <property type="match status" value="1"/>
</dbReference>
<evidence type="ECO:0000256" key="3">
    <source>
        <dbReference type="ARBA" id="ARBA00023125"/>
    </source>
</evidence>
<dbReference type="InterPro" id="IPR025827">
    <property type="entry name" value="Zn_ribbon_recom_dom"/>
</dbReference>
<dbReference type="InterPro" id="IPR036162">
    <property type="entry name" value="Resolvase-like_N_sf"/>
</dbReference>
<reference evidence="9" key="1">
    <citation type="journal article" date="2021" name="Proc. Natl. Acad. Sci. U.S.A.">
        <title>A Catalog of Tens of Thousands of Viruses from Human Metagenomes Reveals Hidden Associations with Chronic Diseases.</title>
        <authorList>
            <person name="Tisza M.J."/>
            <person name="Buck C.B."/>
        </authorList>
    </citation>
    <scope>NUCLEOTIDE SEQUENCE</scope>
    <source>
        <strain evidence="9">CtPyh10</strain>
    </source>
</reference>
<sequence length="493" mass="57367">MRAAAAIAIGRWKEEMTNQAEKTSYIENVAAYIRVSTQEQKLHGISIEAQEEKLTEYADSHGMKIVKFYKDEGVSGRKLIRKRPALQAMIQDAEKGNFRRIIFIKLDRFFRSVAEYHECMKRLAAGGVIWTATEEKYDLSTPSGEAFVNMKLTMAQFEADQVGERIRMINEYKVKSGQPLYGSQALPFCYQVKQSDDGDRRKYIAKRDEIIMEDLIAHFCKNRSVRAALHYINAKYSRAFSYSTIKNALTSELICGTYRGNPAYCEGYMTPAAFETMQKYIQHNPRTSQREHTYIFGGLIRCPCCGNMLVGSPTVLNRIGKSGQKLSYKYYGYRCYRGNLEKKCDFRTMAFEHRLEAIMLSEVEAVMREKHMYLLRLQSAPQRVAQHDLAELQQELARLNYAWQKGRIKTAADYDRQYDDLMARIDAANAERQELTAKPDYHKISRILSDGWKQLYISLDNDHKRAFWRAFIEEIQLEWTKDVKRIRDITFFT</sequence>
<dbReference type="InterPro" id="IPR006118">
    <property type="entry name" value="Recombinase_CS"/>
</dbReference>
<proteinExistence type="predicted"/>
<dbReference type="PANTHER" id="PTHR30461">
    <property type="entry name" value="DNA-INVERTASE FROM LAMBDOID PROPHAGE"/>
    <property type="match status" value="1"/>
</dbReference>
<dbReference type="Pfam" id="PF00239">
    <property type="entry name" value="Resolvase"/>
    <property type="match status" value="1"/>
</dbReference>
<dbReference type="EMBL" id="BK032711">
    <property type="protein sequence ID" value="DAF56284.1"/>
    <property type="molecule type" value="Genomic_DNA"/>
</dbReference>
<name>A0A8S5SYT6_9CAUD</name>
<dbReference type="Gene3D" id="3.40.50.1390">
    <property type="entry name" value="Resolvase, N-terminal catalytic domain"/>
    <property type="match status" value="1"/>
</dbReference>
<dbReference type="Gene3D" id="3.90.1750.20">
    <property type="entry name" value="Putative Large Serine Recombinase, Chain B, Domain 2"/>
    <property type="match status" value="1"/>
</dbReference>
<dbReference type="SMART" id="SM00857">
    <property type="entry name" value="Resolvase"/>
    <property type="match status" value="1"/>
</dbReference>
<evidence type="ECO:0000256" key="4">
    <source>
        <dbReference type="ARBA" id="ARBA00023172"/>
    </source>
</evidence>
<evidence type="ECO:0000256" key="6">
    <source>
        <dbReference type="PROSITE-ProRule" id="PRU10137"/>
    </source>
</evidence>
<accession>A0A8S5SYT6</accession>
<keyword evidence="4" id="KW-0233">DNA recombination</keyword>
<dbReference type="GO" id="GO:0000150">
    <property type="term" value="F:DNA strand exchange activity"/>
    <property type="evidence" value="ECO:0007669"/>
    <property type="project" value="UniProtKB-KW"/>
</dbReference>
<keyword evidence="1" id="KW-0229">DNA integration</keyword>
<protein>
    <submittedName>
        <fullName evidence="9">Integrase</fullName>
    </submittedName>
</protein>
<keyword evidence="3" id="KW-0238">DNA-binding</keyword>
<feature type="domain" description="Resolvase/invertase-type recombinase catalytic" evidence="8">
    <location>
        <begin position="28"/>
        <end position="177"/>
    </location>
</feature>
<organism evidence="9">
    <name type="scientific">Siphoviridae sp. ctPyh10</name>
    <dbReference type="NCBI Taxonomy" id="2827865"/>
    <lineage>
        <taxon>Viruses</taxon>
        <taxon>Duplodnaviria</taxon>
        <taxon>Heunggongvirae</taxon>
        <taxon>Uroviricota</taxon>
        <taxon>Caudoviricetes</taxon>
    </lineage>
</organism>
<dbReference type="CDD" id="cd00338">
    <property type="entry name" value="Ser_Recombinase"/>
    <property type="match status" value="1"/>
</dbReference>
<keyword evidence="2" id="KW-0230">DNA invertase</keyword>
<dbReference type="GO" id="GO:0015074">
    <property type="term" value="P:DNA integration"/>
    <property type="evidence" value="ECO:0007669"/>
    <property type="project" value="UniProtKB-KW"/>
</dbReference>
<evidence type="ECO:0000256" key="5">
    <source>
        <dbReference type="PIRSR" id="PIRSR606118-50"/>
    </source>
</evidence>
<dbReference type="InterPro" id="IPR050639">
    <property type="entry name" value="SSR_resolvase"/>
</dbReference>
<evidence type="ECO:0000256" key="7">
    <source>
        <dbReference type="SAM" id="Coils"/>
    </source>
</evidence>
<evidence type="ECO:0000256" key="2">
    <source>
        <dbReference type="ARBA" id="ARBA00023100"/>
    </source>
</evidence>
<evidence type="ECO:0000313" key="9">
    <source>
        <dbReference type="EMBL" id="DAF56284.1"/>
    </source>
</evidence>
<dbReference type="SUPFAM" id="SSF53041">
    <property type="entry name" value="Resolvase-like"/>
    <property type="match status" value="1"/>
</dbReference>
<evidence type="ECO:0000256" key="1">
    <source>
        <dbReference type="ARBA" id="ARBA00022908"/>
    </source>
</evidence>
<feature type="coiled-coil region" evidence="7">
    <location>
        <begin position="382"/>
        <end position="438"/>
    </location>
</feature>
<dbReference type="PROSITE" id="PS51736">
    <property type="entry name" value="RECOMBINASES_3"/>
    <property type="match status" value="1"/>
</dbReference>
<dbReference type="InterPro" id="IPR006119">
    <property type="entry name" value="Resolv_N"/>
</dbReference>
<evidence type="ECO:0000259" key="8">
    <source>
        <dbReference type="PROSITE" id="PS51736"/>
    </source>
</evidence>
<dbReference type="GO" id="GO:0003677">
    <property type="term" value="F:DNA binding"/>
    <property type="evidence" value="ECO:0007669"/>
    <property type="project" value="UniProtKB-KW"/>
</dbReference>